<dbReference type="SUPFAM" id="SSF52833">
    <property type="entry name" value="Thioredoxin-like"/>
    <property type="match status" value="1"/>
</dbReference>
<feature type="domain" description="Thioredoxin" evidence="8">
    <location>
        <begin position="1"/>
        <end position="82"/>
    </location>
</feature>
<dbReference type="PANTHER" id="PTHR18929">
    <property type="entry name" value="PROTEIN DISULFIDE ISOMERASE"/>
    <property type="match status" value="1"/>
</dbReference>
<dbReference type="GO" id="GO:0005788">
    <property type="term" value="C:endoplasmic reticulum lumen"/>
    <property type="evidence" value="ECO:0007669"/>
    <property type="project" value="UniProtKB-SubCell"/>
</dbReference>
<evidence type="ECO:0000256" key="6">
    <source>
        <dbReference type="ARBA" id="ARBA00023235"/>
    </source>
</evidence>
<gene>
    <name evidence="9" type="ORF">ASIM_LOCUS2330</name>
</gene>
<evidence type="ECO:0000256" key="5">
    <source>
        <dbReference type="ARBA" id="ARBA00022824"/>
    </source>
</evidence>
<dbReference type="InterPro" id="IPR036249">
    <property type="entry name" value="Thioredoxin-like_sf"/>
</dbReference>
<name>A0A3P6NBS7_ANISI</name>
<dbReference type="Proteomes" id="UP000267096">
    <property type="component" value="Unassembled WGS sequence"/>
</dbReference>
<dbReference type="InterPro" id="IPR013766">
    <property type="entry name" value="Thioredoxin_domain"/>
</dbReference>
<dbReference type="PANTHER" id="PTHR18929:SF132">
    <property type="entry name" value="PROTEIN DISULFIDE-ISOMERASE A3"/>
    <property type="match status" value="1"/>
</dbReference>
<accession>A0A3P6NBS7</accession>
<dbReference type="CDD" id="cd02961">
    <property type="entry name" value="PDI_a_family"/>
    <property type="match status" value="1"/>
</dbReference>
<keyword evidence="7" id="KW-0676">Redox-active center</keyword>
<organism evidence="9 10">
    <name type="scientific">Anisakis simplex</name>
    <name type="common">Herring worm</name>
    <dbReference type="NCBI Taxonomy" id="6269"/>
    <lineage>
        <taxon>Eukaryota</taxon>
        <taxon>Metazoa</taxon>
        <taxon>Ecdysozoa</taxon>
        <taxon>Nematoda</taxon>
        <taxon>Chromadorea</taxon>
        <taxon>Rhabditida</taxon>
        <taxon>Spirurina</taxon>
        <taxon>Ascaridomorpha</taxon>
        <taxon>Ascaridoidea</taxon>
        <taxon>Anisakidae</taxon>
        <taxon>Anisakis</taxon>
        <taxon>Anisakis simplex complex</taxon>
    </lineage>
</organism>
<keyword evidence="6" id="KW-0413">Isomerase</keyword>
<keyword evidence="10" id="KW-1185">Reference proteome</keyword>
<sequence length="115" mass="12596">MRCGHCKRLAPEYEKAATKLKTNDPPVGLAKVDCTAETKTCGKYGVSGFPTLKIFRNGVFAQDYDGPREAEGIVKYMRGQAGPSAVELKSYEQFEKFVDTDEMSVVGESSSVFIS</sequence>
<evidence type="ECO:0000256" key="4">
    <source>
        <dbReference type="ARBA" id="ARBA00012723"/>
    </source>
</evidence>
<evidence type="ECO:0000256" key="2">
    <source>
        <dbReference type="ARBA" id="ARBA00004319"/>
    </source>
</evidence>
<dbReference type="PROSITE" id="PS51352">
    <property type="entry name" value="THIOREDOXIN_2"/>
    <property type="match status" value="1"/>
</dbReference>
<dbReference type="GO" id="GO:0006457">
    <property type="term" value="P:protein folding"/>
    <property type="evidence" value="ECO:0007669"/>
    <property type="project" value="TreeGrafter"/>
</dbReference>
<dbReference type="Pfam" id="PF00085">
    <property type="entry name" value="Thioredoxin"/>
    <property type="match status" value="1"/>
</dbReference>
<comment type="similarity">
    <text evidence="3">Belongs to the protein disulfide isomerase family.</text>
</comment>
<dbReference type="EC" id="5.3.4.1" evidence="4"/>
<dbReference type="OrthoDB" id="5805018at2759"/>
<dbReference type="GO" id="GO:0034976">
    <property type="term" value="P:response to endoplasmic reticulum stress"/>
    <property type="evidence" value="ECO:0007669"/>
    <property type="project" value="TreeGrafter"/>
</dbReference>
<evidence type="ECO:0000259" key="8">
    <source>
        <dbReference type="PROSITE" id="PS51352"/>
    </source>
</evidence>
<evidence type="ECO:0000256" key="1">
    <source>
        <dbReference type="ARBA" id="ARBA00001182"/>
    </source>
</evidence>
<keyword evidence="5" id="KW-0256">Endoplasmic reticulum</keyword>
<evidence type="ECO:0000256" key="7">
    <source>
        <dbReference type="ARBA" id="ARBA00023284"/>
    </source>
</evidence>
<dbReference type="Gene3D" id="3.40.30.10">
    <property type="entry name" value="Glutaredoxin"/>
    <property type="match status" value="1"/>
</dbReference>
<dbReference type="AlphaFoldDB" id="A0A3P6NBS7"/>
<proteinExistence type="inferred from homology"/>
<reference evidence="9 10" key="1">
    <citation type="submission" date="2018-11" db="EMBL/GenBank/DDBJ databases">
        <authorList>
            <consortium name="Pathogen Informatics"/>
        </authorList>
    </citation>
    <scope>NUCLEOTIDE SEQUENCE [LARGE SCALE GENOMIC DNA]</scope>
</reference>
<evidence type="ECO:0000313" key="9">
    <source>
        <dbReference type="EMBL" id="VDK19859.1"/>
    </source>
</evidence>
<comment type="subcellular location">
    <subcellularLocation>
        <location evidence="2">Endoplasmic reticulum lumen</location>
    </subcellularLocation>
</comment>
<protein>
    <recommendedName>
        <fullName evidence="4">protein disulfide-isomerase</fullName>
        <ecNumber evidence="4">5.3.4.1</ecNumber>
    </recommendedName>
</protein>
<dbReference type="EMBL" id="UYRR01003055">
    <property type="protein sequence ID" value="VDK19859.1"/>
    <property type="molecule type" value="Genomic_DNA"/>
</dbReference>
<evidence type="ECO:0000313" key="10">
    <source>
        <dbReference type="Proteomes" id="UP000267096"/>
    </source>
</evidence>
<evidence type="ECO:0000256" key="3">
    <source>
        <dbReference type="ARBA" id="ARBA00006347"/>
    </source>
</evidence>
<dbReference type="GO" id="GO:0003756">
    <property type="term" value="F:protein disulfide isomerase activity"/>
    <property type="evidence" value="ECO:0007669"/>
    <property type="project" value="UniProtKB-EC"/>
</dbReference>
<comment type="catalytic activity">
    <reaction evidence="1">
        <text>Catalyzes the rearrangement of -S-S- bonds in proteins.</text>
        <dbReference type="EC" id="5.3.4.1"/>
    </reaction>
</comment>